<dbReference type="InterPro" id="IPR036986">
    <property type="entry name" value="S4_RNA-bd_sf"/>
</dbReference>
<dbReference type="EMBL" id="JBHULN010000001">
    <property type="protein sequence ID" value="MFD2569284.1"/>
    <property type="molecule type" value="Genomic_DNA"/>
</dbReference>
<dbReference type="InterPro" id="IPR006225">
    <property type="entry name" value="PsdUridine_synth_RluC/D"/>
</dbReference>
<accession>A0ABW5LYF3</accession>
<dbReference type="Pfam" id="PF00849">
    <property type="entry name" value="PseudoU_synth_2"/>
    <property type="match status" value="1"/>
</dbReference>
<dbReference type="PROSITE" id="PS01129">
    <property type="entry name" value="PSI_RLU"/>
    <property type="match status" value="1"/>
</dbReference>
<evidence type="ECO:0000256" key="4">
    <source>
        <dbReference type="RuleBase" id="RU362028"/>
    </source>
</evidence>
<dbReference type="Gene3D" id="3.10.290.10">
    <property type="entry name" value="RNA-binding S4 domain"/>
    <property type="match status" value="1"/>
</dbReference>
<evidence type="ECO:0000256" key="3">
    <source>
        <dbReference type="PROSITE-ProRule" id="PRU00182"/>
    </source>
</evidence>
<dbReference type="SUPFAM" id="SSF55174">
    <property type="entry name" value="Alpha-L RNA-binding motif"/>
    <property type="match status" value="1"/>
</dbReference>
<evidence type="ECO:0000313" key="7">
    <source>
        <dbReference type="Proteomes" id="UP001597469"/>
    </source>
</evidence>
<dbReference type="SMART" id="SM00363">
    <property type="entry name" value="S4"/>
    <property type="match status" value="1"/>
</dbReference>
<reference evidence="7" key="1">
    <citation type="journal article" date="2019" name="Int. J. Syst. Evol. Microbiol.">
        <title>The Global Catalogue of Microorganisms (GCM) 10K type strain sequencing project: providing services to taxonomists for standard genome sequencing and annotation.</title>
        <authorList>
            <consortium name="The Broad Institute Genomics Platform"/>
            <consortium name="The Broad Institute Genome Sequencing Center for Infectious Disease"/>
            <person name="Wu L."/>
            <person name="Ma J."/>
        </authorList>
    </citation>
    <scope>NUCLEOTIDE SEQUENCE [LARGE SCALE GENOMIC DNA]</scope>
    <source>
        <strain evidence="7">KCTC 42805</strain>
    </source>
</reference>
<organism evidence="6 7">
    <name type="scientific">Spirosoma soli</name>
    <dbReference type="NCBI Taxonomy" id="1770529"/>
    <lineage>
        <taxon>Bacteria</taxon>
        <taxon>Pseudomonadati</taxon>
        <taxon>Bacteroidota</taxon>
        <taxon>Cytophagia</taxon>
        <taxon>Cytophagales</taxon>
        <taxon>Cytophagaceae</taxon>
        <taxon>Spirosoma</taxon>
    </lineage>
</organism>
<dbReference type="PANTHER" id="PTHR21600:SF44">
    <property type="entry name" value="RIBOSOMAL LARGE SUBUNIT PSEUDOURIDINE SYNTHASE D"/>
    <property type="match status" value="1"/>
</dbReference>
<evidence type="ECO:0000259" key="5">
    <source>
        <dbReference type="SMART" id="SM00363"/>
    </source>
</evidence>
<dbReference type="Gene3D" id="3.30.2350.10">
    <property type="entry name" value="Pseudouridine synthase"/>
    <property type="match status" value="1"/>
</dbReference>
<dbReference type="EC" id="5.4.99.-" evidence="4"/>
<dbReference type="CDD" id="cd00165">
    <property type="entry name" value="S4"/>
    <property type="match status" value="1"/>
</dbReference>
<dbReference type="Pfam" id="PF01479">
    <property type="entry name" value="S4"/>
    <property type="match status" value="1"/>
</dbReference>
<dbReference type="SUPFAM" id="SSF55120">
    <property type="entry name" value="Pseudouridine synthase"/>
    <property type="match status" value="1"/>
</dbReference>
<keyword evidence="2 4" id="KW-0413">Isomerase</keyword>
<comment type="catalytic activity">
    <reaction evidence="4">
        <text>a uridine in RNA = a pseudouridine in RNA</text>
        <dbReference type="Rhea" id="RHEA:48348"/>
        <dbReference type="Rhea" id="RHEA-COMP:12068"/>
        <dbReference type="Rhea" id="RHEA-COMP:12069"/>
        <dbReference type="ChEBI" id="CHEBI:65314"/>
        <dbReference type="ChEBI" id="CHEBI:65315"/>
    </reaction>
</comment>
<comment type="caution">
    <text evidence="6">The sequence shown here is derived from an EMBL/GenBank/DDBJ whole genome shotgun (WGS) entry which is preliminary data.</text>
</comment>
<proteinExistence type="inferred from homology"/>
<protein>
    <recommendedName>
        <fullName evidence="4">Pseudouridine synthase</fullName>
        <ecNumber evidence="4">5.4.99.-</ecNumber>
    </recommendedName>
</protein>
<sequence>MTDEREEILEEDDDLYEHHRIVVDKGQSPLRIDRFLMDRLQNATRTKIQAAIDVESVRVNGNVTKASYKIKPSDVITISLPHPPRDTDIKPENIPLTIHYEDDDLLVLNKPAGMVVHPAHGNWEGTLVNALVYHFQNLPTSRNGDIRPGLVHRIDKDTSGLMVIAKTEYAMTHLARQFFEHSIERTYNALTWGVPEPADGTIKGYIGRSAKDRKVQTIYDDETKGKWSVTHYKTLEPLRYVALVQCNLETGRTHQIRAHFKHIGHPLFNDVMYGGDRVLRGNPVGSYKTFVENAFKLLPRQALHAKSLGFMHPSTQQWLQFDSDLPDDFQAVLDKWRKYVVP</sequence>
<dbReference type="InterPro" id="IPR006224">
    <property type="entry name" value="PsdUridine_synth_RluA-like_CS"/>
</dbReference>
<keyword evidence="3" id="KW-0694">RNA-binding</keyword>
<dbReference type="InterPro" id="IPR006145">
    <property type="entry name" value="PsdUridine_synth_RsuA/RluA"/>
</dbReference>
<evidence type="ECO:0000256" key="2">
    <source>
        <dbReference type="ARBA" id="ARBA00023235"/>
    </source>
</evidence>
<dbReference type="PROSITE" id="PS50889">
    <property type="entry name" value="S4"/>
    <property type="match status" value="1"/>
</dbReference>
<feature type="domain" description="RNA-binding S4" evidence="5">
    <location>
        <begin position="30"/>
        <end position="95"/>
    </location>
</feature>
<dbReference type="InterPro" id="IPR050188">
    <property type="entry name" value="RluA_PseudoU_synthase"/>
</dbReference>
<name>A0ABW5LYF3_9BACT</name>
<dbReference type="InterPro" id="IPR020103">
    <property type="entry name" value="PsdUridine_synth_cat_dom_sf"/>
</dbReference>
<dbReference type="PANTHER" id="PTHR21600">
    <property type="entry name" value="MITOCHONDRIAL RNA PSEUDOURIDINE SYNTHASE"/>
    <property type="match status" value="1"/>
</dbReference>
<dbReference type="NCBIfam" id="TIGR00005">
    <property type="entry name" value="rluA_subfam"/>
    <property type="match status" value="1"/>
</dbReference>
<comment type="similarity">
    <text evidence="1 4">Belongs to the pseudouridine synthase RluA family.</text>
</comment>
<dbReference type="InterPro" id="IPR002942">
    <property type="entry name" value="S4_RNA-bd"/>
</dbReference>
<dbReference type="CDD" id="cd02869">
    <property type="entry name" value="PseudoU_synth_RluA_like"/>
    <property type="match status" value="1"/>
</dbReference>
<keyword evidence="7" id="KW-1185">Reference proteome</keyword>
<evidence type="ECO:0000313" key="6">
    <source>
        <dbReference type="EMBL" id="MFD2569284.1"/>
    </source>
</evidence>
<dbReference type="RefSeq" id="WP_381518073.1">
    <property type="nucleotide sequence ID" value="NZ_JBHULN010000001.1"/>
</dbReference>
<evidence type="ECO:0000256" key="1">
    <source>
        <dbReference type="ARBA" id="ARBA00010876"/>
    </source>
</evidence>
<gene>
    <name evidence="6" type="ORF">ACFSUS_01480</name>
</gene>
<comment type="function">
    <text evidence="4">Responsible for synthesis of pseudouridine from uracil.</text>
</comment>
<dbReference type="Proteomes" id="UP001597469">
    <property type="component" value="Unassembled WGS sequence"/>
</dbReference>